<dbReference type="Pfam" id="PF07607">
    <property type="entry name" value="DUF1570"/>
    <property type="match status" value="1"/>
</dbReference>
<organism evidence="3 4">
    <name type="scientific">SAR86 cluster bacterium</name>
    <dbReference type="NCBI Taxonomy" id="2030880"/>
    <lineage>
        <taxon>Bacteria</taxon>
        <taxon>Pseudomonadati</taxon>
        <taxon>Pseudomonadota</taxon>
        <taxon>Gammaproteobacteria</taxon>
        <taxon>SAR86 cluster</taxon>
    </lineage>
</organism>
<evidence type="ECO:0008006" key="5">
    <source>
        <dbReference type="Google" id="ProtNLM"/>
    </source>
</evidence>
<dbReference type="EMBL" id="NVWI01000010">
    <property type="protein sequence ID" value="PCJ40245.1"/>
    <property type="molecule type" value="Genomic_DNA"/>
</dbReference>
<sequence length="394" mass="44119">MNRQRLNFVAFLLICVVGFWYLKGQLTPERPDVTPYAARPELLDDAPVLLAAIETETAESQGIDIFALRQTAQERMEAASALGIMESAPDFSCNMAPIREVTTARSNQIYQWRDENGQLHFSDSPPAGVSTEVFDARQGATVEYFQLDIDFRGANAVPFFRNQIQSQANSMYEILAGMVGEERLKQVDLNVVIFPDWSSYLEYATAIGGETMVNSGGFYTNASNEAVTYIYEDDEQTLAVSRHEATHVILNGMLAAGPLWLHEGMAEYFELLSIRQQYTQIRPNAEWLDLARSSLANGYPASLVDYLDAPPEEWRGKAQAMNYALGWSLVYFLLDSNDGQRALSALLQKLADDYCTLTNATVQLNLNYSGGIPALQEDFYAWLNNTAEKRAHTY</sequence>
<feature type="domain" description="DUF4124" evidence="2">
    <location>
        <begin position="108"/>
        <end position="142"/>
    </location>
</feature>
<dbReference type="InterPro" id="IPR025392">
    <property type="entry name" value="DUF4124"/>
</dbReference>
<dbReference type="Pfam" id="PF13511">
    <property type="entry name" value="DUF4124"/>
    <property type="match status" value="1"/>
</dbReference>
<evidence type="ECO:0000313" key="3">
    <source>
        <dbReference type="EMBL" id="PCJ40245.1"/>
    </source>
</evidence>
<proteinExistence type="predicted"/>
<evidence type="ECO:0000259" key="2">
    <source>
        <dbReference type="Pfam" id="PF13511"/>
    </source>
</evidence>
<dbReference type="AlphaFoldDB" id="A0A2A5C9I4"/>
<reference evidence="4" key="1">
    <citation type="submission" date="2017-08" db="EMBL/GenBank/DDBJ databases">
        <title>A dynamic microbial community with high functional redundancy inhabits the cold, oxic subseafloor aquifer.</title>
        <authorList>
            <person name="Tully B.J."/>
            <person name="Wheat C.G."/>
            <person name="Glazer B.T."/>
            <person name="Huber J.A."/>
        </authorList>
    </citation>
    <scope>NUCLEOTIDE SEQUENCE [LARGE SCALE GENOMIC DNA]</scope>
</reference>
<evidence type="ECO:0000259" key="1">
    <source>
        <dbReference type="Pfam" id="PF07607"/>
    </source>
</evidence>
<accession>A0A2A5C9I4</accession>
<protein>
    <recommendedName>
        <fullName evidence="5">DUF4124 domain-containing protein</fullName>
    </recommendedName>
</protein>
<dbReference type="InterPro" id="IPR011464">
    <property type="entry name" value="DUF1570"/>
</dbReference>
<dbReference type="Proteomes" id="UP000228987">
    <property type="component" value="Unassembled WGS sequence"/>
</dbReference>
<comment type="caution">
    <text evidence="3">The sequence shown here is derived from an EMBL/GenBank/DDBJ whole genome shotgun (WGS) entry which is preliminary data.</text>
</comment>
<feature type="domain" description="DUF1570" evidence="1">
    <location>
        <begin position="240"/>
        <end position="350"/>
    </location>
</feature>
<gene>
    <name evidence="3" type="ORF">COA71_12110</name>
</gene>
<name>A0A2A5C9I4_9GAMM</name>
<evidence type="ECO:0000313" key="4">
    <source>
        <dbReference type="Proteomes" id="UP000228987"/>
    </source>
</evidence>